<dbReference type="AlphaFoldDB" id="A0ABC9YET9"/>
<reference evidence="4 5" key="1">
    <citation type="submission" date="2024-06" db="EMBL/GenBank/DDBJ databases">
        <title>The draft genome of Grus japonensis, version 3.</title>
        <authorList>
            <person name="Nabeshima K."/>
            <person name="Suzuki S."/>
            <person name="Onuma M."/>
        </authorList>
    </citation>
    <scope>NUCLEOTIDE SEQUENCE [LARGE SCALE GENOMIC DNA]</scope>
    <source>
        <strain evidence="4 5">451A</strain>
    </source>
</reference>
<dbReference type="InterPro" id="IPR043128">
    <property type="entry name" value="Rev_trsase/Diguanyl_cyclase"/>
</dbReference>
<dbReference type="SUPFAM" id="SSF56672">
    <property type="entry name" value="DNA/RNA polymerases"/>
    <property type="match status" value="1"/>
</dbReference>
<dbReference type="Gene3D" id="3.10.10.10">
    <property type="entry name" value="HIV Type 1 Reverse Transcriptase, subunit A, domain 1"/>
    <property type="match status" value="1"/>
</dbReference>
<sequence length="210" mass="23973">MTVDYGGLNEVTPPMSAAMTNMLKHQYELESKAAKWYATSDIAYAFFLIPLAVEYRPEFAFTWRGVQYTWNRLPQGWKHSPTICHGLIQTALEQGEAPEHLQYIDDIIVWGNSAEEVSEKGKKIVQILLQAGFAIKQRNPNRPGILEVITDWPEGKDFGMSPEEEVTRAEEAPPYNKLTEDEKPYAMFIDGSCRIVGKHRRWKAAVWSPI</sequence>
<organism evidence="4 5">
    <name type="scientific">Grus japonensis</name>
    <name type="common">Japanese crane</name>
    <name type="synonym">Red-crowned crane</name>
    <dbReference type="NCBI Taxonomy" id="30415"/>
    <lineage>
        <taxon>Eukaryota</taxon>
        <taxon>Metazoa</taxon>
        <taxon>Chordata</taxon>
        <taxon>Craniata</taxon>
        <taxon>Vertebrata</taxon>
        <taxon>Euteleostomi</taxon>
        <taxon>Archelosauria</taxon>
        <taxon>Archosauria</taxon>
        <taxon>Dinosauria</taxon>
        <taxon>Saurischia</taxon>
        <taxon>Theropoda</taxon>
        <taxon>Coelurosauria</taxon>
        <taxon>Aves</taxon>
        <taxon>Neognathae</taxon>
        <taxon>Neoaves</taxon>
        <taxon>Gruiformes</taxon>
        <taxon>Gruidae</taxon>
        <taxon>Grus</taxon>
    </lineage>
</organism>
<comment type="caution">
    <text evidence="4">The sequence shown here is derived from an EMBL/GenBank/DDBJ whole genome shotgun (WGS) entry which is preliminary data.</text>
</comment>
<dbReference type="InterPro" id="IPR000477">
    <property type="entry name" value="RT_dom"/>
</dbReference>
<evidence type="ECO:0000256" key="2">
    <source>
        <dbReference type="ARBA" id="ARBA00012180"/>
    </source>
</evidence>
<dbReference type="GO" id="GO:0004523">
    <property type="term" value="F:RNA-DNA hybrid ribonuclease activity"/>
    <property type="evidence" value="ECO:0007669"/>
    <property type="project" value="UniProtKB-EC"/>
</dbReference>
<name>A0ABC9YET9_GRUJA</name>
<keyword evidence="5" id="KW-1185">Reference proteome</keyword>
<evidence type="ECO:0000313" key="5">
    <source>
        <dbReference type="Proteomes" id="UP001623348"/>
    </source>
</evidence>
<feature type="domain" description="Reverse transcriptase" evidence="3">
    <location>
        <begin position="1"/>
        <end position="162"/>
    </location>
</feature>
<dbReference type="Pfam" id="PF00078">
    <property type="entry name" value="RVT_1"/>
    <property type="match status" value="1"/>
</dbReference>
<gene>
    <name evidence="4" type="ORF">GRJ2_003323500</name>
</gene>
<accession>A0ABC9YET9</accession>
<dbReference type="InterPro" id="IPR051320">
    <property type="entry name" value="Viral_Replic_Matur_Polypro"/>
</dbReference>
<dbReference type="PANTHER" id="PTHR33064:SF29">
    <property type="entry name" value="PEPTIDASE A2 DOMAIN-CONTAINING PROTEIN-RELATED"/>
    <property type="match status" value="1"/>
</dbReference>
<protein>
    <recommendedName>
        <fullName evidence="2">ribonuclease H</fullName>
        <ecNumber evidence="2">3.1.26.4</ecNumber>
    </recommendedName>
</protein>
<proteinExistence type="inferred from homology"/>
<evidence type="ECO:0000313" key="4">
    <source>
        <dbReference type="EMBL" id="GAB0208578.1"/>
    </source>
</evidence>
<dbReference type="PROSITE" id="PS50878">
    <property type="entry name" value="RT_POL"/>
    <property type="match status" value="1"/>
</dbReference>
<evidence type="ECO:0000256" key="1">
    <source>
        <dbReference type="ARBA" id="ARBA00010879"/>
    </source>
</evidence>
<dbReference type="EC" id="3.1.26.4" evidence="2"/>
<dbReference type="Proteomes" id="UP001623348">
    <property type="component" value="Unassembled WGS sequence"/>
</dbReference>
<dbReference type="PANTHER" id="PTHR33064">
    <property type="entry name" value="POL PROTEIN"/>
    <property type="match status" value="1"/>
</dbReference>
<comment type="similarity">
    <text evidence="1">Belongs to the beta type-B retroviral polymerase family. HERV class-II K(HML-2) pol subfamily.</text>
</comment>
<evidence type="ECO:0000259" key="3">
    <source>
        <dbReference type="PROSITE" id="PS50878"/>
    </source>
</evidence>
<dbReference type="InterPro" id="IPR043502">
    <property type="entry name" value="DNA/RNA_pol_sf"/>
</dbReference>
<dbReference type="EMBL" id="BAAFJT010000277">
    <property type="protein sequence ID" value="GAB0208578.1"/>
    <property type="molecule type" value="Genomic_DNA"/>
</dbReference>
<dbReference type="Gene3D" id="3.30.70.270">
    <property type="match status" value="1"/>
</dbReference>